<dbReference type="GeneID" id="70135050"/>
<dbReference type="Gene3D" id="3.40.50.150">
    <property type="entry name" value="Vaccinia Virus protein VP39"/>
    <property type="match status" value="1"/>
</dbReference>
<evidence type="ECO:0000256" key="3">
    <source>
        <dbReference type="ARBA" id="ARBA00022691"/>
    </source>
</evidence>
<keyword evidence="2" id="KW-0808">Transferase</keyword>
<protein>
    <submittedName>
        <fullName evidence="7">O-methyltransferase-domain-containing protein</fullName>
    </submittedName>
</protein>
<dbReference type="GO" id="GO:0032259">
    <property type="term" value="P:methylation"/>
    <property type="evidence" value="ECO:0007669"/>
    <property type="project" value="UniProtKB-KW"/>
</dbReference>
<dbReference type="AlphaFoldDB" id="A0A9P9A286"/>
<feature type="domain" description="O-methyltransferase C-terminal" evidence="4">
    <location>
        <begin position="477"/>
        <end position="623"/>
    </location>
</feature>
<evidence type="ECO:0000259" key="4">
    <source>
        <dbReference type="Pfam" id="PF00891"/>
    </source>
</evidence>
<feature type="domain" description="SnoaL-like" evidence="6">
    <location>
        <begin position="61"/>
        <end position="184"/>
    </location>
</feature>
<dbReference type="InterPro" id="IPR036388">
    <property type="entry name" value="WH-like_DNA-bd_sf"/>
</dbReference>
<dbReference type="GO" id="GO:0008171">
    <property type="term" value="F:O-methyltransferase activity"/>
    <property type="evidence" value="ECO:0007669"/>
    <property type="project" value="InterPro"/>
</dbReference>
<reference evidence="7" key="1">
    <citation type="journal article" date="2021" name="Nat. Commun.">
        <title>Genetic determinants of endophytism in the Arabidopsis root mycobiome.</title>
        <authorList>
            <person name="Mesny F."/>
            <person name="Miyauchi S."/>
            <person name="Thiergart T."/>
            <person name="Pickel B."/>
            <person name="Atanasova L."/>
            <person name="Karlsson M."/>
            <person name="Huettel B."/>
            <person name="Barry K.W."/>
            <person name="Haridas S."/>
            <person name="Chen C."/>
            <person name="Bauer D."/>
            <person name="Andreopoulos W."/>
            <person name="Pangilinan J."/>
            <person name="LaButti K."/>
            <person name="Riley R."/>
            <person name="Lipzen A."/>
            <person name="Clum A."/>
            <person name="Drula E."/>
            <person name="Henrissat B."/>
            <person name="Kohler A."/>
            <person name="Grigoriev I.V."/>
            <person name="Martin F.M."/>
            <person name="Hacquard S."/>
        </authorList>
    </citation>
    <scope>NUCLEOTIDE SEQUENCE</scope>
    <source>
        <strain evidence="7">MPI-SDFR-AT-0073</strain>
    </source>
</reference>
<dbReference type="SUPFAM" id="SSF53335">
    <property type="entry name" value="S-adenosyl-L-methionine-dependent methyltransferases"/>
    <property type="match status" value="1"/>
</dbReference>
<evidence type="ECO:0000256" key="2">
    <source>
        <dbReference type="ARBA" id="ARBA00022679"/>
    </source>
</evidence>
<dbReference type="Pfam" id="PF00891">
    <property type="entry name" value="Methyltransf_2"/>
    <property type="match status" value="1"/>
</dbReference>
<dbReference type="InterPro" id="IPR012967">
    <property type="entry name" value="COMT_dimerisation"/>
</dbReference>
<dbReference type="Proteomes" id="UP000758603">
    <property type="component" value="Unassembled WGS sequence"/>
</dbReference>
<dbReference type="RefSeq" id="XP_045963278.1">
    <property type="nucleotide sequence ID" value="XM_046106159.1"/>
</dbReference>
<dbReference type="OrthoDB" id="1535081at2759"/>
<dbReference type="SUPFAM" id="SSF54427">
    <property type="entry name" value="NTF2-like"/>
    <property type="match status" value="1"/>
</dbReference>
<dbReference type="PROSITE" id="PS51683">
    <property type="entry name" value="SAM_OMT_II"/>
    <property type="match status" value="1"/>
</dbReference>
<dbReference type="InterPro" id="IPR001077">
    <property type="entry name" value="COMT_C"/>
</dbReference>
<dbReference type="Pfam" id="PF08100">
    <property type="entry name" value="Dimerisation"/>
    <property type="match status" value="1"/>
</dbReference>
<dbReference type="InterPro" id="IPR037401">
    <property type="entry name" value="SnoaL-like"/>
</dbReference>
<organism evidence="7 8">
    <name type="scientific">Truncatella angustata</name>
    <dbReference type="NCBI Taxonomy" id="152316"/>
    <lineage>
        <taxon>Eukaryota</taxon>
        <taxon>Fungi</taxon>
        <taxon>Dikarya</taxon>
        <taxon>Ascomycota</taxon>
        <taxon>Pezizomycotina</taxon>
        <taxon>Sordariomycetes</taxon>
        <taxon>Xylariomycetidae</taxon>
        <taxon>Amphisphaeriales</taxon>
        <taxon>Sporocadaceae</taxon>
        <taxon>Truncatella</taxon>
    </lineage>
</organism>
<evidence type="ECO:0000256" key="1">
    <source>
        <dbReference type="ARBA" id="ARBA00022603"/>
    </source>
</evidence>
<dbReference type="EMBL" id="JAGPXC010000001">
    <property type="protein sequence ID" value="KAH6659147.1"/>
    <property type="molecule type" value="Genomic_DNA"/>
</dbReference>
<dbReference type="InterPro" id="IPR032710">
    <property type="entry name" value="NTF2-like_dom_sf"/>
</dbReference>
<name>A0A9P9A286_9PEZI</name>
<dbReference type="PANTHER" id="PTHR43712:SF2">
    <property type="entry name" value="O-METHYLTRANSFERASE CICE"/>
    <property type="match status" value="1"/>
</dbReference>
<dbReference type="Pfam" id="PF13577">
    <property type="entry name" value="SnoaL_4"/>
    <property type="match status" value="1"/>
</dbReference>
<dbReference type="SUPFAM" id="SSF46785">
    <property type="entry name" value="Winged helix' DNA-binding domain"/>
    <property type="match status" value="1"/>
</dbReference>
<evidence type="ECO:0000259" key="6">
    <source>
        <dbReference type="Pfam" id="PF13577"/>
    </source>
</evidence>
<proteinExistence type="predicted"/>
<keyword evidence="3" id="KW-0949">S-adenosyl-L-methionine</keyword>
<dbReference type="InterPro" id="IPR036390">
    <property type="entry name" value="WH_DNA-bd_sf"/>
</dbReference>
<comment type="caution">
    <text evidence="7">The sequence shown here is derived from an EMBL/GenBank/DDBJ whole genome shotgun (WGS) entry which is preliminary data.</text>
</comment>
<dbReference type="Gene3D" id="1.10.10.10">
    <property type="entry name" value="Winged helix-like DNA-binding domain superfamily/Winged helix DNA-binding domain"/>
    <property type="match status" value="1"/>
</dbReference>
<evidence type="ECO:0000313" key="7">
    <source>
        <dbReference type="EMBL" id="KAH6659147.1"/>
    </source>
</evidence>
<dbReference type="InterPro" id="IPR016461">
    <property type="entry name" value="COMT-like"/>
</dbReference>
<accession>A0A9P9A286</accession>
<dbReference type="PANTHER" id="PTHR43712">
    <property type="entry name" value="PUTATIVE (AFU_ORTHOLOGUE AFUA_4G14580)-RELATED"/>
    <property type="match status" value="1"/>
</dbReference>
<keyword evidence="1" id="KW-0489">Methyltransferase</keyword>
<keyword evidence="8" id="KW-1185">Reference proteome</keyword>
<gene>
    <name evidence="7" type="ORF">BKA67DRAFT_652398</name>
</gene>
<evidence type="ECO:0000259" key="5">
    <source>
        <dbReference type="Pfam" id="PF08100"/>
    </source>
</evidence>
<dbReference type="InterPro" id="IPR029063">
    <property type="entry name" value="SAM-dependent_MTases_sf"/>
</dbReference>
<evidence type="ECO:0000313" key="8">
    <source>
        <dbReference type="Proteomes" id="UP000758603"/>
    </source>
</evidence>
<dbReference type="Gene3D" id="3.10.450.50">
    <property type="match status" value="1"/>
</dbReference>
<feature type="domain" description="O-methyltransferase dimerisation" evidence="5">
    <location>
        <begin position="306"/>
        <end position="375"/>
    </location>
</feature>
<sequence>MAFQDIVLWLIGFYYKIFSRVDYKDSRVNESAPGKLIKEKDSSVEARAQPLALDSADRLALDQFQINSLLKNERYYRDCRQWQNLRNCYHPSPSKTRIQVGAFQGNIDGFMNLSQMSSPPGLKILHLVDAVDIEVQGSKAVAVGLDTTLNRFEHQGSELDLTNISRTISRLEKVEGKGWKICSWETIYNRDTLVPVDPNTTTLPEIGESVKGRKSYRHLAWFISQKGVKMPDTLAGDDDPSTVGKVLKETQEWLKTELSEACNNYKPTAALEPSPERDAILHKAREITLALTSPLHFTRTQIGNMYALTSLRTILHLGILQRIPSSGSISIEALARQSGIQSSLLERLLRVLVITQFITQNDEGKIAHTRLSRSYGAAMGPAMMFQTTYDDCLPGLGRLHQYMTERRSFTEPTDQAYNPFTWSRGQDGRTVWDIMAETRGLEVFQMALATMDKKFPATGFFDFGSLATDDEPDRVILVDVGGGIGRTLGAIIKSSPELEKKQARFILQDLEDPIKQAQKSGFLPSGVRAMAHNMFEAQPVKGAKAYYLRRVLHDYSDDKCVEILKHLIAAAKEDTVFLISEMMVPASMGESELPIICMDMSMMNMGGKERSEKQWIKVLDASGLELRNVWKGFGTDRLLETRLAKT</sequence>